<keyword evidence="2" id="KW-1185">Reference proteome</keyword>
<sequence length="139" mass="16013">MEMTREELESLMVDSAHNAVTTTREEFGIELDFSQDSINQVDEVLLRWLERYKSEALEEQAVFTLCNIYGAYVGEVFRKHIGGHWVYDDTNPDAPTIMLEYAGKTYAFAATCYQRLVNDNQISVQKYYELAVNKATPTH</sequence>
<dbReference type="KEGG" id="salh:HMF8227_01728"/>
<dbReference type="EMBL" id="CP029347">
    <property type="protein sequence ID" value="AWL12201.1"/>
    <property type="molecule type" value="Genomic_DNA"/>
</dbReference>
<accession>A0A2S2E3I3</accession>
<name>A0A2S2E3I3_9ALTE</name>
<dbReference type="RefSeq" id="WP_109339796.1">
    <property type="nucleotide sequence ID" value="NZ_CP029347.1"/>
</dbReference>
<evidence type="ECO:0000313" key="1">
    <source>
        <dbReference type="EMBL" id="AWL12201.1"/>
    </source>
</evidence>
<dbReference type="Proteomes" id="UP000245728">
    <property type="component" value="Chromosome"/>
</dbReference>
<protein>
    <recommendedName>
        <fullName evidence="3">DUF3806 domain-containing protein</fullName>
    </recommendedName>
</protein>
<dbReference type="AlphaFoldDB" id="A0A2S2E3I3"/>
<organism evidence="1 2">
    <name type="scientific">Saliniradius amylolyticus</name>
    <dbReference type="NCBI Taxonomy" id="2183582"/>
    <lineage>
        <taxon>Bacteria</taxon>
        <taxon>Pseudomonadati</taxon>
        <taxon>Pseudomonadota</taxon>
        <taxon>Gammaproteobacteria</taxon>
        <taxon>Alteromonadales</taxon>
        <taxon>Alteromonadaceae</taxon>
        <taxon>Saliniradius</taxon>
    </lineage>
</organism>
<reference evidence="1 2" key="1">
    <citation type="submission" date="2018-05" db="EMBL/GenBank/DDBJ databases">
        <title>Salinimonas sp. HMF8227 Genome sequencing and assembly.</title>
        <authorList>
            <person name="Kang H."/>
            <person name="Kang J."/>
            <person name="Cha I."/>
            <person name="Kim H."/>
            <person name="Joh K."/>
        </authorList>
    </citation>
    <scope>NUCLEOTIDE SEQUENCE [LARGE SCALE GENOMIC DNA]</scope>
    <source>
        <strain evidence="1 2">HMF8227</strain>
    </source>
</reference>
<gene>
    <name evidence="1" type="ORF">HMF8227_01728</name>
</gene>
<evidence type="ECO:0008006" key="3">
    <source>
        <dbReference type="Google" id="ProtNLM"/>
    </source>
</evidence>
<evidence type="ECO:0000313" key="2">
    <source>
        <dbReference type="Proteomes" id="UP000245728"/>
    </source>
</evidence>
<proteinExistence type="predicted"/>
<dbReference type="OrthoDB" id="8779193at2"/>